<dbReference type="NCBIfam" id="NF009805">
    <property type="entry name" value="PRK13289.1"/>
    <property type="match status" value="1"/>
</dbReference>
<evidence type="ECO:0000256" key="12">
    <source>
        <dbReference type="ARBA" id="ARBA00022857"/>
    </source>
</evidence>
<dbReference type="InterPro" id="IPR001433">
    <property type="entry name" value="OxRdtase_FAD/NAD-bd"/>
</dbReference>
<keyword evidence="14" id="KW-0408">Iron</keyword>
<evidence type="ECO:0000256" key="8">
    <source>
        <dbReference type="ARBA" id="ARBA00022621"/>
    </source>
</evidence>
<evidence type="ECO:0000256" key="18">
    <source>
        <dbReference type="ARBA" id="ARBA00033187"/>
    </source>
</evidence>
<dbReference type="EC" id="1.14.12.17" evidence="5"/>
<name>A0A7T6Z263_9BACI</name>
<dbReference type="SUPFAM" id="SSF63380">
    <property type="entry name" value="Riboflavin synthase domain-like"/>
    <property type="match status" value="1"/>
</dbReference>
<keyword evidence="25" id="KW-1185">Reference proteome</keyword>
<evidence type="ECO:0000256" key="21">
    <source>
        <dbReference type="RuleBase" id="RU000356"/>
    </source>
</evidence>
<evidence type="ECO:0000313" key="24">
    <source>
        <dbReference type="EMBL" id="QQK75336.1"/>
    </source>
</evidence>
<dbReference type="InterPro" id="IPR009050">
    <property type="entry name" value="Globin-like_sf"/>
</dbReference>
<evidence type="ECO:0000313" key="25">
    <source>
        <dbReference type="Proteomes" id="UP000595823"/>
    </source>
</evidence>
<dbReference type="GO" id="GO:0020037">
    <property type="term" value="F:heme binding"/>
    <property type="evidence" value="ECO:0007669"/>
    <property type="project" value="InterPro"/>
</dbReference>
<dbReference type="GO" id="GO:0071949">
    <property type="term" value="F:FAD binding"/>
    <property type="evidence" value="ECO:0007669"/>
    <property type="project" value="TreeGrafter"/>
</dbReference>
<dbReference type="Pfam" id="PF00970">
    <property type="entry name" value="FAD_binding_6"/>
    <property type="match status" value="1"/>
</dbReference>
<evidence type="ECO:0000256" key="14">
    <source>
        <dbReference type="ARBA" id="ARBA00023004"/>
    </source>
</evidence>
<dbReference type="Pfam" id="PF00042">
    <property type="entry name" value="Globin"/>
    <property type="match status" value="1"/>
</dbReference>
<dbReference type="GO" id="GO:0005344">
    <property type="term" value="F:oxygen carrier activity"/>
    <property type="evidence" value="ECO:0007669"/>
    <property type="project" value="UniProtKB-KW"/>
</dbReference>
<dbReference type="Gene3D" id="1.10.490.10">
    <property type="entry name" value="Globins"/>
    <property type="match status" value="1"/>
</dbReference>
<dbReference type="InterPro" id="IPR039261">
    <property type="entry name" value="FNR_nucleotide-bd"/>
</dbReference>
<dbReference type="Gene3D" id="2.40.30.10">
    <property type="entry name" value="Translation factors"/>
    <property type="match status" value="1"/>
</dbReference>
<dbReference type="Proteomes" id="UP000595823">
    <property type="component" value="Chromosome"/>
</dbReference>
<dbReference type="GO" id="GO:0071500">
    <property type="term" value="P:cellular response to nitrosative stress"/>
    <property type="evidence" value="ECO:0007669"/>
    <property type="project" value="TreeGrafter"/>
</dbReference>
<evidence type="ECO:0000256" key="9">
    <source>
        <dbReference type="ARBA" id="ARBA00022630"/>
    </source>
</evidence>
<dbReference type="SUPFAM" id="SSF52343">
    <property type="entry name" value="Ferredoxin reductase-like, C-terminal NADP-linked domain"/>
    <property type="match status" value="1"/>
</dbReference>
<keyword evidence="10" id="KW-0479">Metal-binding</keyword>
<evidence type="ECO:0000256" key="1">
    <source>
        <dbReference type="ARBA" id="ARBA00001970"/>
    </source>
</evidence>
<comment type="similarity">
    <text evidence="4">Belongs to the globin family. Two-domain flavohemoproteins subfamily.</text>
</comment>
<keyword evidence="7 21" id="KW-0349">Heme</keyword>
<evidence type="ECO:0000256" key="19">
    <source>
        <dbReference type="ARBA" id="ARBA00048649"/>
    </source>
</evidence>
<dbReference type="PROSITE" id="PS51384">
    <property type="entry name" value="FAD_FR"/>
    <property type="match status" value="1"/>
</dbReference>
<dbReference type="InterPro" id="IPR017938">
    <property type="entry name" value="Riboflavin_synthase-like_b-brl"/>
</dbReference>
<evidence type="ECO:0000256" key="3">
    <source>
        <dbReference type="ARBA" id="ARBA00006401"/>
    </source>
</evidence>
<evidence type="ECO:0000256" key="6">
    <source>
        <dbReference type="ARBA" id="ARBA00014637"/>
    </source>
</evidence>
<evidence type="ECO:0000256" key="16">
    <source>
        <dbReference type="ARBA" id="ARBA00030024"/>
    </source>
</evidence>
<dbReference type="FunFam" id="1.10.490.10:FF:000003">
    <property type="entry name" value="Flavohemoprotein"/>
    <property type="match status" value="1"/>
</dbReference>
<protein>
    <recommendedName>
        <fullName evidence="6">Flavohemoprotein</fullName>
        <ecNumber evidence="5">1.14.12.17</ecNumber>
    </recommendedName>
    <alternativeName>
        <fullName evidence="17">Flavohemoglobin</fullName>
    </alternativeName>
    <alternativeName>
        <fullName evidence="16">Hemoglobin-like protein</fullName>
    </alternativeName>
    <alternativeName>
        <fullName evidence="18">Nitric oxide dioxygenase</fullName>
    </alternativeName>
</protein>
<dbReference type="GO" id="GO:0046872">
    <property type="term" value="F:metal ion binding"/>
    <property type="evidence" value="ECO:0007669"/>
    <property type="project" value="UniProtKB-KW"/>
</dbReference>
<accession>A0A7T6Z263</accession>
<comment type="catalytic activity">
    <reaction evidence="19">
        <text>2 nitric oxide + NADH + 2 O2 = 2 nitrate + NAD(+) + H(+)</text>
        <dbReference type="Rhea" id="RHEA:19469"/>
        <dbReference type="ChEBI" id="CHEBI:15378"/>
        <dbReference type="ChEBI" id="CHEBI:15379"/>
        <dbReference type="ChEBI" id="CHEBI:16480"/>
        <dbReference type="ChEBI" id="CHEBI:17632"/>
        <dbReference type="ChEBI" id="CHEBI:57540"/>
        <dbReference type="ChEBI" id="CHEBI:57945"/>
        <dbReference type="EC" id="1.14.12.17"/>
    </reaction>
</comment>
<evidence type="ECO:0000256" key="5">
    <source>
        <dbReference type="ARBA" id="ARBA00012229"/>
    </source>
</evidence>
<keyword evidence="11" id="KW-0274">FAD</keyword>
<comment type="cofactor">
    <cofactor evidence="2">
        <name>FAD</name>
        <dbReference type="ChEBI" id="CHEBI:57692"/>
    </cofactor>
</comment>
<dbReference type="EMBL" id="CP054705">
    <property type="protein sequence ID" value="QQK75336.1"/>
    <property type="molecule type" value="Genomic_DNA"/>
</dbReference>
<dbReference type="GO" id="GO:0008941">
    <property type="term" value="F:nitric oxide dioxygenase NAD(P)H activity"/>
    <property type="evidence" value="ECO:0007669"/>
    <property type="project" value="UniProtKB-EC"/>
</dbReference>
<keyword evidence="15" id="KW-0520">NAD</keyword>
<keyword evidence="12" id="KW-0521">NADP</keyword>
<feature type="domain" description="Globin" evidence="22">
    <location>
        <begin position="5"/>
        <end position="142"/>
    </location>
</feature>
<keyword evidence="9" id="KW-0285">Flavoprotein</keyword>
<dbReference type="Gene3D" id="3.40.50.80">
    <property type="entry name" value="Nucleotide-binding domain of ferredoxin-NADP reductase (FNR) module"/>
    <property type="match status" value="1"/>
</dbReference>
<dbReference type="CDD" id="cd06184">
    <property type="entry name" value="flavohem_like_fad_nad_binding"/>
    <property type="match status" value="1"/>
</dbReference>
<reference evidence="24 25" key="1">
    <citation type="submission" date="2020-06" db="EMBL/GenBank/DDBJ databases">
        <title>Genomic analysis of Salicibibacter sp. NKC5-3.</title>
        <authorList>
            <person name="Oh Y.J."/>
        </authorList>
    </citation>
    <scope>NUCLEOTIDE SEQUENCE [LARGE SCALE GENOMIC DNA]</scope>
    <source>
        <strain evidence="24 25">NKC5-3</strain>
    </source>
</reference>
<dbReference type="InterPro" id="IPR000971">
    <property type="entry name" value="Globin"/>
</dbReference>
<evidence type="ECO:0000256" key="15">
    <source>
        <dbReference type="ARBA" id="ARBA00023027"/>
    </source>
</evidence>
<dbReference type="SUPFAM" id="SSF46458">
    <property type="entry name" value="Globin-like"/>
    <property type="match status" value="1"/>
</dbReference>
<keyword evidence="21" id="KW-0813">Transport</keyword>
<evidence type="ECO:0000256" key="11">
    <source>
        <dbReference type="ARBA" id="ARBA00022827"/>
    </source>
</evidence>
<comment type="catalytic activity">
    <reaction evidence="20">
        <text>2 nitric oxide + NADPH + 2 O2 = 2 nitrate + NADP(+) + H(+)</text>
        <dbReference type="Rhea" id="RHEA:19465"/>
        <dbReference type="ChEBI" id="CHEBI:15378"/>
        <dbReference type="ChEBI" id="CHEBI:15379"/>
        <dbReference type="ChEBI" id="CHEBI:16480"/>
        <dbReference type="ChEBI" id="CHEBI:17632"/>
        <dbReference type="ChEBI" id="CHEBI:57783"/>
        <dbReference type="ChEBI" id="CHEBI:58349"/>
        <dbReference type="EC" id="1.14.12.17"/>
    </reaction>
</comment>
<organism evidence="24 25">
    <name type="scientific">Salicibibacter cibarius</name>
    <dbReference type="NCBI Taxonomy" id="2743000"/>
    <lineage>
        <taxon>Bacteria</taxon>
        <taxon>Bacillati</taxon>
        <taxon>Bacillota</taxon>
        <taxon>Bacilli</taxon>
        <taxon>Bacillales</taxon>
        <taxon>Bacillaceae</taxon>
        <taxon>Salicibibacter</taxon>
    </lineage>
</organism>
<evidence type="ECO:0000256" key="13">
    <source>
        <dbReference type="ARBA" id="ARBA00023002"/>
    </source>
</evidence>
<dbReference type="PROSITE" id="PS01033">
    <property type="entry name" value="GLOBIN"/>
    <property type="match status" value="1"/>
</dbReference>
<dbReference type="PANTHER" id="PTHR43396">
    <property type="entry name" value="FLAVOHEMOPROTEIN"/>
    <property type="match status" value="1"/>
</dbReference>
<dbReference type="Pfam" id="PF00175">
    <property type="entry name" value="NAD_binding_1"/>
    <property type="match status" value="1"/>
</dbReference>
<evidence type="ECO:0000256" key="17">
    <source>
        <dbReference type="ARBA" id="ARBA00030929"/>
    </source>
</evidence>
<comment type="cofactor">
    <cofactor evidence="1">
        <name>heme b</name>
        <dbReference type="ChEBI" id="CHEBI:60344"/>
    </cofactor>
</comment>
<dbReference type="CDD" id="cd14777">
    <property type="entry name" value="Yhb1-globin-like"/>
    <property type="match status" value="1"/>
</dbReference>
<dbReference type="RefSeq" id="WP_200127988.1">
    <property type="nucleotide sequence ID" value="NZ_CP054705.1"/>
</dbReference>
<evidence type="ECO:0000256" key="7">
    <source>
        <dbReference type="ARBA" id="ARBA00022617"/>
    </source>
</evidence>
<dbReference type="GO" id="GO:0046210">
    <property type="term" value="P:nitric oxide catabolic process"/>
    <property type="evidence" value="ECO:0007669"/>
    <property type="project" value="TreeGrafter"/>
</dbReference>
<evidence type="ECO:0000256" key="4">
    <source>
        <dbReference type="ARBA" id="ARBA00008414"/>
    </source>
</evidence>
<dbReference type="GO" id="GO:0019825">
    <property type="term" value="F:oxygen binding"/>
    <property type="evidence" value="ECO:0007669"/>
    <property type="project" value="InterPro"/>
</dbReference>
<dbReference type="InterPro" id="IPR017927">
    <property type="entry name" value="FAD-bd_FR_type"/>
</dbReference>
<dbReference type="PANTHER" id="PTHR43396:SF3">
    <property type="entry name" value="FLAVOHEMOPROTEIN"/>
    <property type="match status" value="1"/>
</dbReference>
<dbReference type="InterPro" id="IPR008333">
    <property type="entry name" value="Cbr1-like_FAD-bd_dom"/>
</dbReference>
<evidence type="ECO:0000259" key="22">
    <source>
        <dbReference type="PROSITE" id="PS01033"/>
    </source>
</evidence>
<evidence type="ECO:0000256" key="20">
    <source>
        <dbReference type="ARBA" id="ARBA00049433"/>
    </source>
</evidence>
<proteinExistence type="inferred from homology"/>
<evidence type="ECO:0000256" key="2">
    <source>
        <dbReference type="ARBA" id="ARBA00001974"/>
    </source>
</evidence>
<evidence type="ECO:0000259" key="23">
    <source>
        <dbReference type="PROSITE" id="PS51384"/>
    </source>
</evidence>
<keyword evidence="13 24" id="KW-0560">Oxidoreductase</keyword>
<keyword evidence="8 21" id="KW-0561">Oxygen transport</keyword>
<dbReference type="FunFam" id="2.40.30.10:FF:000034">
    <property type="entry name" value="Flavohemoprotein"/>
    <property type="match status" value="1"/>
</dbReference>
<dbReference type="KEGG" id="scia:HUG15_06860"/>
<dbReference type="AlphaFoldDB" id="A0A7T6Z263"/>
<evidence type="ECO:0000256" key="10">
    <source>
        <dbReference type="ARBA" id="ARBA00022723"/>
    </source>
</evidence>
<comment type="similarity">
    <text evidence="3">In the C-terminal section; belongs to the flavoprotein pyridine nucleotide cytochrome reductase family.</text>
</comment>
<dbReference type="InterPro" id="IPR012292">
    <property type="entry name" value="Globin/Proto"/>
</dbReference>
<feature type="domain" description="FAD-binding FR-type" evidence="23">
    <location>
        <begin position="156"/>
        <end position="266"/>
    </location>
</feature>
<sequence>MTTTMLSSKHVTEIKASAPVLAEKGEAITTRFYEQMFEAHPELLNIFNHRNQKQGTQPRALMQTLYAAAVNIENLEALLPTVQKIAHKHVALQIVPEQYPIVGHYLIKAMKEELGDAASDELLEAWGQAYEIVADIFIEAEKKLYQETKNQRGGWNGFRPFVVDAITKESDGITSFYFKPEDGNALPTFSPGQYITLRVLLPDDPYTHLRHYSLSDAPGKDHFRISVKRETAPGYPDGAISNFLHDHLDVGDQIPISAPAGVFTVDTNADHPLVLLGAGVGQTPLISMAKGALDANPDRKIDFVYTAKNEDNHALLKEMNVLNDQYDNFQAHVRYTDTDDHINRELLQAVTKNDAAEFFLCGPGSFTADMKEILENDLNISESNIQREMFKPFV</sequence>
<gene>
    <name evidence="24" type="primary">hmpA</name>
    <name evidence="24" type="ORF">HUG15_06860</name>
</gene>